<evidence type="ECO:0008006" key="3">
    <source>
        <dbReference type="Google" id="ProtNLM"/>
    </source>
</evidence>
<sequence>MKWFVVLVTILVFGLAFWVWFKPKPVATAPLESKIINLGKVEISATPEKVKVGESLVFKLALTTHSVELNYDFTQVIAAGDDRGNSYPAVNWSGGSGGHHLEGEITFDRLKPGARQLKLIFTDIDQKGGELSWEL</sequence>
<dbReference type="Proteomes" id="UP000176791">
    <property type="component" value="Unassembled WGS sequence"/>
</dbReference>
<accession>A0A1F5DNE1</accession>
<protein>
    <recommendedName>
        <fullName evidence="3">DUF4352 domain-containing protein</fullName>
    </recommendedName>
</protein>
<dbReference type="AlphaFoldDB" id="A0A1F5DNE1"/>
<organism evidence="1 2">
    <name type="scientific">Candidatus Beckwithbacteria bacterium RIFCSPHIGHO2_12_FULL_47_17</name>
    <dbReference type="NCBI Taxonomy" id="1797460"/>
    <lineage>
        <taxon>Bacteria</taxon>
        <taxon>Candidatus Beckwithiibacteriota</taxon>
    </lineage>
</organism>
<dbReference type="EMBL" id="MEZN01000013">
    <property type="protein sequence ID" value="OGD56574.1"/>
    <property type="molecule type" value="Genomic_DNA"/>
</dbReference>
<comment type="caution">
    <text evidence="1">The sequence shown here is derived from an EMBL/GenBank/DDBJ whole genome shotgun (WGS) entry which is preliminary data.</text>
</comment>
<dbReference type="STRING" id="1797460.A3E73_02950"/>
<evidence type="ECO:0000313" key="1">
    <source>
        <dbReference type="EMBL" id="OGD56574.1"/>
    </source>
</evidence>
<proteinExistence type="predicted"/>
<evidence type="ECO:0000313" key="2">
    <source>
        <dbReference type="Proteomes" id="UP000176791"/>
    </source>
</evidence>
<name>A0A1F5DNE1_9BACT</name>
<gene>
    <name evidence="1" type="ORF">A3E73_02950</name>
</gene>
<reference evidence="1 2" key="1">
    <citation type="journal article" date="2016" name="Nat. Commun.">
        <title>Thousands of microbial genomes shed light on interconnected biogeochemical processes in an aquifer system.</title>
        <authorList>
            <person name="Anantharaman K."/>
            <person name="Brown C.T."/>
            <person name="Hug L.A."/>
            <person name="Sharon I."/>
            <person name="Castelle C.J."/>
            <person name="Probst A.J."/>
            <person name="Thomas B.C."/>
            <person name="Singh A."/>
            <person name="Wilkins M.J."/>
            <person name="Karaoz U."/>
            <person name="Brodie E.L."/>
            <person name="Williams K.H."/>
            <person name="Hubbard S.S."/>
            <person name="Banfield J.F."/>
        </authorList>
    </citation>
    <scope>NUCLEOTIDE SEQUENCE [LARGE SCALE GENOMIC DNA]</scope>
</reference>